<evidence type="ECO:0000256" key="1">
    <source>
        <dbReference type="ARBA" id="ARBA00022741"/>
    </source>
</evidence>
<protein>
    <submittedName>
        <fullName evidence="4">Calcium/calmodulin-dependent protein kinase type IV</fullName>
    </submittedName>
</protein>
<dbReference type="Proteomes" id="UP001626550">
    <property type="component" value="Unassembled WGS sequence"/>
</dbReference>
<dbReference type="InterPro" id="IPR011009">
    <property type="entry name" value="Kinase-like_dom_sf"/>
</dbReference>
<dbReference type="Pfam" id="PF00069">
    <property type="entry name" value="Pkinase"/>
    <property type="match status" value="1"/>
</dbReference>
<evidence type="ECO:0000313" key="4">
    <source>
        <dbReference type="EMBL" id="KAL3316902.1"/>
    </source>
</evidence>
<comment type="caution">
    <text evidence="4">The sequence shown here is derived from an EMBL/GenBank/DDBJ whole genome shotgun (WGS) entry which is preliminary data.</text>
</comment>
<evidence type="ECO:0000259" key="3">
    <source>
        <dbReference type="PROSITE" id="PS50011"/>
    </source>
</evidence>
<dbReference type="FunFam" id="1.10.510.10:FF:000571">
    <property type="entry name" value="Maternal embryonic leucine zipper kinase"/>
    <property type="match status" value="1"/>
</dbReference>
<keyword evidence="4" id="KW-0418">Kinase</keyword>
<dbReference type="GO" id="GO:0005524">
    <property type="term" value="F:ATP binding"/>
    <property type="evidence" value="ECO:0007669"/>
    <property type="project" value="UniProtKB-KW"/>
</dbReference>
<dbReference type="AlphaFoldDB" id="A0ABD2QCC6"/>
<dbReference type="PROSITE" id="PS50011">
    <property type="entry name" value="PROTEIN_KINASE_DOM"/>
    <property type="match status" value="1"/>
</dbReference>
<organism evidence="4 5">
    <name type="scientific">Cichlidogyrus casuarinus</name>
    <dbReference type="NCBI Taxonomy" id="1844966"/>
    <lineage>
        <taxon>Eukaryota</taxon>
        <taxon>Metazoa</taxon>
        <taxon>Spiralia</taxon>
        <taxon>Lophotrochozoa</taxon>
        <taxon>Platyhelminthes</taxon>
        <taxon>Monogenea</taxon>
        <taxon>Monopisthocotylea</taxon>
        <taxon>Dactylogyridea</taxon>
        <taxon>Ancyrocephalidae</taxon>
        <taxon>Cichlidogyrus</taxon>
    </lineage>
</organism>
<dbReference type="GO" id="GO:0016301">
    <property type="term" value="F:kinase activity"/>
    <property type="evidence" value="ECO:0007669"/>
    <property type="project" value="UniProtKB-KW"/>
</dbReference>
<keyword evidence="1" id="KW-0547">Nucleotide-binding</keyword>
<sequence length="310" mass="34858">MVMEFVPGGDLFSKISTYDYYSEKSAINIIRQILNGVAYLHQAGIVHGDLKPENLMITDNSAEPIVKIADFGLSHLLTEEVQIMAIGGTPQYCAPEVLLKRKFGPEADMWAIGVITFILLTGYEPFEGANDFALYRAILRNKYSFVPFIWDDKSELAKDFISRLLRLDPTERMTAQEALNHPWFDHKSYKIFQVPLTCALDGIKELVHKRKLKAAQLAMLAVQFLEAGTFKTSLAVPPKSFSDFLLRKNMLNQKPEQEEKSAEELPQEDAIAADSMIQTEETRPGIFVSNENEAEEVSGDAIVTNENYGL</sequence>
<dbReference type="EMBL" id="JBJKFK010000466">
    <property type="protein sequence ID" value="KAL3316902.1"/>
    <property type="molecule type" value="Genomic_DNA"/>
</dbReference>
<dbReference type="SUPFAM" id="SSF56112">
    <property type="entry name" value="Protein kinase-like (PK-like)"/>
    <property type="match status" value="1"/>
</dbReference>
<name>A0ABD2QCC6_9PLAT</name>
<keyword evidence="5" id="KW-1185">Reference proteome</keyword>
<keyword evidence="4" id="KW-0808">Transferase</keyword>
<accession>A0ABD2QCC6</accession>
<dbReference type="PANTHER" id="PTHR24347">
    <property type="entry name" value="SERINE/THREONINE-PROTEIN KINASE"/>
    <property type="match status" value="1"/>
</dbReference>
<feature type="domain" description="Protein kinase" evidence="3">
    <location>
        <begin position="1"/>
        <end position="184"/>
    </location>
</feature>
<dbReference type="Gene3D" id="1.10.510.10">
    <property type="entry name" value="Transferase(Phosphotransferase) domain 1"/>
    <property type="match status" value="1"/>
</dbReference>
<dbReference type="InterPro" id="IPR008271">
    <property type="entry name" value="Ser/Thr_kinase_AS"/>
</dbReference>
<gene>
    <name evidence="4" type="primary">CAMK4_2</name>
    <name evidence="4" type="ORF">Ciccas_004447</name>
</gene>
<dbReference type="SMART" id="SM00220">
    <property type="entry name" value="S_TKc"/>
    <property type="match status" value="1"/>
</dbReference>
<dbReference type="InterPro" id="IPR000719">
    <property type="entry name" value="Prot_kinase_dom"/>
</dbReference>
<evidence type="ECO:0000313" key="5">
    <source>
        <dbReference type="Proteomes" id="UP001626550"/>
    </source>
</evidence>
<evidence type="ECO:0000256" key="2">
    <source>
        <dbReference type="ARBA" id="ARBA00022840"/>
    </source>
</evidence>
<dbReference type="PROSITE" id="PS00108">
    <property type="entry name" value="PROTEIN_KINASE_ST"/>
    <property type="match status" value="1"/>
</dbReference>
<keyword evidence="2" id="KW-0067">ATP-binding</keyword>
<reference evidence="4 5" key="1">
    <citation type="submission" date="2024-11" db="EMBL/GenBank/DDBJ databases">
        <title>Adaptive evolution of stress response genes in parasites aligns with host niche diversity.</title>
        <authorList>
            <person name="Hahn C."/>
            <person name="Resl P."/>
        </authorList>
    </citation>
    <scope>NUCLEOTIDE SEQUENCE [LARGE SCALE GENOMIC DNA]</scope>
    <source>
        <strain evidence="4">EGGRZ-B1_66</strain>
        <tissue evidence="4">Body</tissue>
    </source>
</reference>
<proteinExistence type="predicted"/>